<name>A0ABY3T2C1_9GAMM</name>
<feature type="transmembrane region" description="Helical" evidence="6">
    <location>
        <begin position="159"/>
        <end position="181"/>
    </location>
</feature>
<feature type="transmembrane region" description="Helical" evidence="6">
    <location>
        <begin position="299"/>
        <end position="320"/>
    </location>
</feature>
<dbReference type="PANTHER" id="PTHR30250:SF26">
    <property type="entry name" value="PSMA PROTEIN"/>
    <property type="match status" value="1"/>
</dbReference>
<feature type="transmembrane region" description="Helical" evidence="6">
    <location>
        <begin position="49"/>
        <end position="71"/>
    </location>
</feature>
<feature type="transmembrane region" description="Helical" evidence="6">
    <location>
        <begin position="402"/>
        <end position="421"/>
    </location>
</feature>
<feature type="transmembrane region" description="Helical" evidence="6">
    <location>
        <begin position="252"/>
        <end position="279"/>
    </location>
</feature>
<sequence>MPLPLPMVKHNSYTSSTLIRLLAIGLNAVGALLLLPFVLNALGTNDFGIWAMATSITGYLMLLDFGIALACTRYLSMHSEDKQQWRRTFSSAFLLSLGLAAVLVGLAIVVQLSLYGGLLPATYQPIPDVITLLLVEVALSIPLRLYQSILRAEVRYVEIGLFEIVRIVLRLVGIPLLLWAGGGLMTILVYASVINVLFFALMLGSVYWRERSTYLDWQAWDVQHLRELLGFSQYAAVTQVAEFFKYRTDNLLVGVLLGVSAVAPYAIMVVIIDMLTQILMRFQSYWDTIIMRHAGEQRLASALDTTLTSLQIGVSLALLATFNTWLLGAQFLTLWVGDTYAALSTSLTLFTLILPGLAVQLATSPYFNALGRQRTNATLALLEIALKLGLLLPLINGFDADGVIFAGVVAAMVTALLRLWVIAGIVRCKFGHLVQVVICKLLPVIGLLGVLWGLRWMLESVGTPLLLTVAMILCLQVLGLLFLIRKPIKTHHRVVSAICPRLHGGG</sequence>
<keyword evidence="2" id="KW-1003">Cell membrane</keyword>
<evidence type="ECO:0000313" key="8">
    <source>
        <dbReference type="Proteomes" id="UP001054801"/>
    </source>
</evidence>
<keyword evidence="4 6" id="KW-1133">Transmembrane helix</keyword>
<evidence type="ECO:0000256" key="2">
    <source>
        <dbReference type="ARBA" id="ARBA00022475"/>
    </source>
</evidence>
<feature type="transmembrane region" description="Helical" evidence="6">
    <location>
        <begin position="187"/>
        <end position="208"/>
    </location>
</feature>
<reference evidence="7" key="1">
    <citation type="journal article" date="2022" name="Microorganisms">
        <title>Two New Species of Filamentous Sulfur Bacteria of the Genus Thiothrix, Thiothrix winogradskyi sp. nov. and 'Candidatus Thiothrix sulfatifontis' sp. nov.</title>
        <authorList>
            <person name="Ravin N.V."/>
            <person name="Rossetti S."/>
            <person name="Beletsky A.V."/>
            <person name="Kadnikov V.V."/>
            <person name="Rudenko T.S."/>
            <person name="Smolyakov D.D."/>
            <person name="Moskvitina M.I."/>
            <person name="Gureeva M.V."/>
            <person name="Mardanov A.V."/>
            <person name="Grabovich M.Y."/>
        </authorList>
    </citation>
    <scope>NUCLEOTIDE SEQUENCE</scope>
    <source>
        <strain evidence="7">CT3</strain>
    </source>
</reference>
<organism evidence="7 8">
    <name type="scientific">Thiothrix winogradskyi</name>
    <dbReference type="NCBI Taxonomy" id="96472"/>
    <lineage>
        <taxon>Bacteria</taxon>
        <taxon>Pseudomonadati</taxon>
        <taxon>Pseudomonadota</taxon>
        <taxon>Gammaproteobacteria</taxon>
        <taxon>Thiotrichales</taxon>
        <taxon>Thiotrichaceae</taxon>
        <taxon>Thiothrix</taxon>
    </lineage>
</organism>
<feature type="transmembrane region" description="Helical" evidence="6">
    <location>
        <begin position="21"/>
        <end position="43"/>
    </location>
</feature>
<dbReference type="EMBL" id="CP091244">
    <property type="protein sequence ID" value="UJS25115.1"/>
    <property type="molecule type" value="Genomic_DNA"/>
</dbReference>
<accession>A0ABY3T2C1</accession>
<proteinExistence type="predicted"/>
<keyword evidence="3 6" id="KW-0812">Transmembrane</keyword>
<evidence type="ECO:0000256" key="3">
    <source>
        <dbReference type="ARBA" id="ARBA00022692"/>
    </source>
</evidence>
<feature type="transmembrane region" description="Helical" evidence="6">
    <location>
        <begin position="465"/>
        <end position="484"/>
    </location>
</feature>
<keyword evidence="8" id="KW-1185">Reference proteome</keyword>
<dbReference type="InterPro" id="IPR050833">
    <property type="entry name" value="Poly_Biosynth_Transport"/>
</dbReference>
<dbReference type="PANTHER" id="PTHR30250">
    <property type="entry name" value="PST FAMILY PREDICTED COLANIC ACID TRANSPORTER"/>
    <property type="match status" value="1"/>
</dbReference>
<dbReference type="RefSeq" id="WP_236499854.1">
    <property type="nucleotide sequence ID" value="NZ_CP091244.1"/>
</dbReference>
<comment type="subcellular location">
    <subcellularLocation>
        <location evidence="1">Cell membrane</location>
        <topology evidence="1">Multi-pass membrane protein</topology>
    </subcellularLocation>
</comment>
<evidence type="ECO:0000256" key="1">
    <source>
        <dbReference type="ARBA" id="ARBA00004651"/>
    </source>
</evidence>
<feature type="transmembrane region" description="Helical" evidence="6">
    <location>
        <begin position="129"/>
        <end position="147"/>
    </location>
</feature>
<evidence type="ECO:0000256" key="5">
    <source>
        <dbReference type="ARBA" id="ARBA00023136"/>
    </source>
</evidence>
<gene>
    <name evidence="7" type="ORF">L2Y54_03510</name>
</gene>
<protein>
    <submittedName>
        <fullName evidence="7">Oligosaccharide flippase family protein</fullName>
    </submittedName>
</protein>
<feature type="transmembrane region" description="Helical" evidence="6">
    <location>
        <begin position="92"/>
        <end position="117"/>
    </location>
</feature>
<dbReference type="Proteomes" id="UP001054801">
    <property type="component" value="Chromosome"/>
</dbReference>
<evidence type="ECO:0000313" key="7">
    <source>
        <dbReference type="EMBL" id="UJS25115.1"/>
    </source>
</evidence>
<feature type="transmembrane region" description="Helical" evidence="6">
    <location>
        <begin position="340"/>
        <end position="363"/>
    </location>
</feature>
<evidence type="ECO:0000256" key="4">
    <source>
        <dbReference type="ARBA" id="ARBA00022989"/>
    </source>
</evidence>
<dbReference type="Pfam" id="PF13440">
    <property type="entry name" value="Polysacc_synt_3"/>
    <property type="match status" value="1"/>
</dbReference>
<keyword evidence="5 6" id="KW-0472">Membrane</keyword>
<evidence type="ECO:0000256" key="6">
    <source>
        <dbReference type="SAM" id="Phobius"/>
    </source>
</evidence>
<feature type="transmembrane region" description="Helical" evidence="6">
    <location>
        <begin position="433"/>
        <end position="453"/>
    </location>
</feature>